<evidence type="ECO:0000313" key="3">
    <source>
        <dbReference type="Proteomes" id="UP000675664"/>
    </source>
</evidence>
<dbReference type="PROSITE" id="PS50943">
    <property type="entry name" value="HTH_CROC1"/>
    <property type="match status" value="1"/>
</dbReference>
<dbReference type="Pfam" id="PF01381">
    <property type="entry name" value="HTH_3"/>
    <property type="match status" value="1"/>
</dbReference>
<reference evidence="2" key="2">
    <citation type="submission" date="2021-04" db="EMBL/GenBank/DDBJ databases">
        <authorList>
            <person name="Liu J."/>
        </authorList>
    </citation>
    <scope>NUCLEOTIDE SEQUENCE</scope>
    <source>
        <strain evidence="2">BAD-6</strain>
    </source>
</reference>
<evidence type="ECO:0000313" key="2">
    <source>
        <dbReference type="EMBL" id="MBR0598035.1"/>
    </source>
</evidence>
<feature type="domain" description="HTH cro/C1-type" evidence="1">
    <location>
        <begin position="6"/>
        <end position="60"/>
    </location>
</feature>
<dbReference type="Proteomes" id="UP000675664">
    <property type="component" value="Unassembled WGS sequence"/>
</dbReference>
<name>A0A8J7W2F7_9FIRM</name>
<accession>A0A8J7W2F7</accession>
<reference evidence="2" key="1">
    <citation type="submission" date="2021-04" db="EMBL/GenBank/DDBJ databases">
        <title>Sinoanaerobacter chloroacetimidivorans sp. nov., an obligate anaerobic bacterium isolated from anaerobic sludge.</title>
        <authorList>
            <person name="Bao Y."/>
        </authorList>
    </citation>
    <scope>NUCLEOTIDE SEQUENCE</scope>
    <source>
        <strain evidence="2">BAD-6</strain>
    </source>
</reference>
<dbReference type="RefSeq" id="WP_227018166.1">
    <property type="nucleotide sequence ID" value="NZ_JAGSND010000005.1"/>
</dbReference>
<dbReference type="Gene3D" id="1.10.260.40">
    <property type="entry name" value="lambda repressor-like DNA-binding domains"/>
    <property type="match status" value="1"/>
</dbReference>
<comment type="caution">
    <text evidence="2">The sequence shown here is derived from an EMBL/GenBank/DDBJ whole genome shotgun (WGS) entry which is preliminary data.</text>
</comment>
<proteinExistence type="predicted"/>
<evidence type="ECO:0000259" key="1">
    <source>
        <dbReference type="PROSITE" id="PS50943"/>
    </source>
</evidence>
<dbReference type="SUPFAM" id="SSF47413">
    <property type="entry name" value="lambda repressor-like DNA-binding domains"/>
    <property type="match status" value="1"/>
</dbReference>
<dbReference type="GO" id="GO:0003677">
    <property type="term" value="F:DNA binding"/>
    <property type="evidence" value="ECO:0007669"/>
    <property type="project" value="InterPro"/>
</dbReference>
<dbReference type="AlphaFoldDB" id="A0A8J7W2F7"/>
<protein>
    <submittedName>
        <fullName evidence="2">Helix-turn-helix transcriptional regulator</fullName>
    </submittedName>
</protein>
<organism evidence="2 3">
    <name type="scientific">Sinanaerobacter chloroacetimidivorans</name>
    <dbReference type="NCBI Taxonomy" id="2818044"/>
    <lineage>
        <taxon>Bacteria</taxon>
        <taxon>Bacillati</taxon>
        <taxon>Bacillota</taxon>
        <taxon>Clostridia</taxon>
        <taxon>Peptostreptococcales</taxon>
        <taxon>Anaerovoracaceae</taxon>
        <taxon>Sinanaerobacter</taxon>
    </lineage>
</organism>
<dbReference type="EMBL" id="JAGSND010000005">
    <property type="protein sequence ID" value="MBR0598035.1"/>
    <property type="molecule type" value="Genomic_DNA"/>
</dbReference>
<dbReference type="CDD" id="cd00093">
    <property type="entry name" value="HTH_XRE"/>
    <property type="match status" value="1"/>
</dbReference>
<dbReference type="InterPro" id="IPR001387">
    <property type="entry name" value="Cro/C1-type_HTH"/>
</dbReference>
<dbReference type="InterPro" id="IPR010982">
    <property type="entry name" value="Lambda_DNA-bd_dom_sf"/>
</dbReference>
<dbReference type="SMART" id="SM00530">
    <property type="entry name" value="HTH_XRE"/>
    <property type="match status" value="1"/>
</dbReference>
<gene>
    <name evidence="2" type="ORF">KCX82_09135</name>
</gene>
<keyword evidence="3" id="KW-1185">Reference proteome</keyword>
<sequence>MLHERLVVLLKKLGLSQRQFANRINLDPGYFSRIIQGKTMPSKRILLLIENIYNVNMKWLETGEGEIFKNKNMTHKKAEILKIIDTLEKDQVNAVSSFLKYLQEEKNKNE</sequence>